<accession>A0A553ZZU0</accession>
<dbReference type="InterPro" id="IPR009920">
    <property type="entry name" value="HEPPP_synth_su1"/>
</dbReference>
<dbReference type="Proteomes" id="UP000318521">
    <property type="component" value="Unassembled WGS sequence"/>
</dbReference>
<organism evidence="1 2">
    <name type="scientific">Alkalicoccobacillus porphyridii</name>
    <dbReference type="NCBI Taxonomy" id="2597270"/>
    <lineage>
        <taxon>Bacteria</taxon>
        <taxon>Bacillati</taxon>
        <taxon>Bacillota</taxon>
        <taxon>Bacilli</taxon>
        <taxon>Bacillales</taxon>
        <taxon>Bacillaceae</taxon>
        <taxon>Alkalicoccobacillus</taxon>
    </lineage>
</organism>
<comment type="caution">
    <text evidence="1">The sequence shown here is derived from an EMBL/GenBank/DDBJ whole genome shotgun (WGS) entry which is preliminary data.</text>
</comment>
<dbReference type="EMBL" id="VLXZ01000004">
    <property type="protein sequence ID" value="TSB46906.1"/>
    <property type="molecule type" value="Genomic_DNA"/>
</dbReference>
<evidence type="ECO:0000313" key="2">
    <source>
        <dbReference type="Proteomes" id="UP000318521"/>
    </source>
</evidence>
<dbReference type="Pfam" id="PF07307">
    <property type="entry name" value="HEPPP_synt_1"/>
    <property type="match status" value="1"/>
</dbReference>
<sequence length="261" mass="30493">MGKRSHIEEEVTAIIEKFNRLTYHPFLNDYIPEVGIDEGKCKLFYAALAKKVPKEEASVVTLCVMLVQAALDVHEQVSLHEVDSDTARKHRQLRVLVGDFYSSLYYYLLAEADRVPLTRIFSFTLQEINEMKMEVYSTSSDSYEDIANKLVFIESILYEKILEEYNLQELKPFFQLSFYYHRFMAEWNYWSQGQNSTLMSLLINSSGSDSAWQRIHHKQEQLRKEIDQLTMEQKGFTQELELFLQESVPAAPTGFIEGRVQ</sequence>
<dbReference type="AlphaFoldDB" id="A0A553ZZU0"/>
<keyword evidence="2" id="KW-1185">Reference proteome</keyword>
<dbReference type="OrthoDB" id="2417886at2"/>
<dbReference type="GO" id="GO:0009234">
    <property type="term" value="P:menaquinone biosynthetic process"/>
    <property type="evidence" value="ECO:0007669"/>
    <property type="project" value="InterPro"/>
</dbReference>
<evidence type="ECO:0000313" key="1">
    <source>
        <dbReference type="EMBL" id="TSB46906.1"/>
    </source>
</evidence>
<protein>
    <submittedName>
        <fullName evidence="1">Heptaprenyl diphosphate synthase</fullName>
    </submittedName>
</protein>
<dbReference type="Gene3D" id="1.20.120.1450">
    <property type="match status" value="1"/>
</dbReference>
<gene>
    <name evidence="1" type="ORF">FN960_07750</name>
</gene>
<reference evidence="1 2" key="1">
    <citation type="submission" date="2019-07" db="EMBL/GenBank/DDBJ databases">
        <authorList>
            <person name="Park Y.J."/>
            <person name="Jeong S.E."/>
            <person name="Jung H.S."/>
        </authorList>
    </citation>
    <scope>NUCLEOTIDE SEQUENCE [LARGE SCALE GENOMIC DNA]</scope>
    <source>
        <strain evidence="2">P16(2019)</strain>
    </source>
</reference>
<proteinExistence type="predicted"/>
<dbReference type="RefSeq" id="WP_143848136.1">
    <property type="nucleotide sequence ID" value="NZ_VLXZ01000004.1"/>
</dbReference>
<name>A0A553ZZU0_9BACI</name>